<accession>A0ABS4AZ90</accession>
<dbReference type="PANTHER" id="PTHR30629:SF2">
    <property type="entry name" value="PROPHAGE INTEGRASE INTS-RELATED"/>
    <property type="match status" value="1"/>
</dbReference>
<reference evidence="6 7" key="1">
    <citation type="submission" date="2021-03" db="EMBL/GenBank/DDBJ databases">
        <authorList>
            <person name="So Y."/>
        </authorList>
    </citation>
    <scope>NUCLEOTIDE SEQUENCE [LARGE SCALE GENOMIC DNA]</scope>
    <source>
        <strain evidence="6 7">PWR1</strain>
    </source>
</reference>
<evidence type="ECO:0000259" key="5">
    <source>
        <dbReference type="PROSITE" id="PS51898"/>
    </source>
</evidence>
<dbReference type="Pfam" id="PF13356">
    <property type="entry name" value="Arm-DNA-bind_3"/>
    <property type="match status" value="1"/>
</dbReference>
<proteinExistence type="inferred from homology"/>
<evidence type="ECO:0000256" key="3">
    <source>
        <dbReference type="ARBA" id="ARBA00023125"/>
    </source>
</evidence>
<organism evidence="6 7">
    <name type="scientific">Roseomonas nitratireducens</name>
    <dbReference type="NCBI Taxonomy" id="2820810"/>
    <lineage>
        <taxon>Bacteria</taxon>
        <taxon>Pseudomonadati</taxon>
        <taxon>Pseudomonadota</taxon>
        <taxon>Alphaproteobacteria</taxon>
        <taxon>Acetobacterales</taxon>
        <taxon>Roseomonadaceae</taxon>
        <taxon>Roseomonas</taxon>
    </lineage>
</organism>
<dbReference type="Proteomes" id="UP000680815">
    <property type="component" value="Unassembled WGS sequence"/>
</dbReference>
<keyword evidence="2" id="KW-0229">DNA integration</keyword>
<dbReference type="Gene3D" id="1.10.443.10">
    <property type="entry name" value="Intergrase catalytic core"/>
    <property type="match status" value="1"/>
</dbReference>
<dbReference type="InterPro" id="IPR011010">
    <property type="entry name" value="DNA_brk_join_enz"/>
</dbReference>
<sequence>MADRVNLTQAAVERLLAEPADRRTWDEKVRHLALRQRASGAASWVVVYRTTGGRRGSVREVTLGDARETKPEVARTEARKVMGQTAEGRDPAAERAAARAAMTVREAIEQYAATLASHRNHKTITSLLRRELAAQLGTRRLRDLTRADLIERISTVERDGRRGAAEMLRRDTGGMLNWAANTGLITASPLAGWRKPRATKAEMLEREGRAGRALLKVEVEVLHAARAALPHRESAFLLLLLATGMRRQEAERAKWSDITTDAHGSWLTIPAANAKNARAHKVFLVPTIAAALDALDRIGSYVFGGAKAWSDNRTRFNEAMNDAFAWAWRQKHGAEAEAPRLRLHDLRRTFRSACSEAGVETDLAEFLLNHVRDDLIERYDRADRLPARAEATRRACAWLLPPEKKPSTGKVVRLPRKAVAS</sequence>
<evidence type="ECO:0000313" key="7">
    <source>
        <dbReference type="Proteomes" id="UP000680815"/>
    </source>
</evidence>
<dbReference type="RefSeq" id="WP_209353252.1">
    <property type="nucleotide sequence ID" value="NZ_JAGIYZ010000019.1"/>
</dbReference>
<dbReference type="EMBL" id="JAGIYZ010000019">
    <property type="protein sequence ID" value="MBP0465867.1"/>
    <property type="molecule type" value="Genomic_DNA"/>
</dbReference>
<dbReference type="InterPro" id="IPR038488">
    <property type="entry name" value="Integrase_DNA-bd_sf"/>
</dbReference>
<feature type="domain" description="Tyr recombinase" evidence="5">
    <location>
        <begin position="209"/>
        <end position="392"/>
    </location>
</feature>
<evidence type="ECO:0000256" key="2">
    <source>
        <dbReference type="ARBA" id="ARBA00022908"/>
    </source>
</evidence>
<evidence type="ECO:0000256" key="4">
    <source>
        <dbReference type="ARBA" id="ARBA00023172"/>
    </source>
</evidence>
<dbReference type="InterPro" id="IPR013762">
    <property type="entry name" value="Integrase-like_cat_sf"/>
</dbReference>
<comment type="similarity">
    <text evidence="1">Belongs to the 'phage' integrase family.</text>
</comment>
<protein>
    <submittedName>
        <fullName evidence="6">Tyrosine-type recombinase/integrase</fullName>
    </submittedName>
</protein>
<dbReference type="InterPro" id="IPR025166">
    <property type="entry name" value="Integrase_DNA_bind_dom"/>
</dbReference>
<keyword evidence="7" id="KW-1185">Reference proteome</keyword>
<keyword evidence="3" id="KW-0238">DNA-binding</keyword>
<dbReference type="Pfam" id="PF22022">
    <property type="entry name" value="Phage_int_M"/>
    <property type="match status" value="1"/>
</dbReference>
<name>A0ABS4AZ90_9PROT</name>
<dbReference type="InterPro" id="IPR010998">
    <property type="entry name" value="Integrase_recombinase_N"/>
</dbReference>
<evidence type="ECO:0000313" key="6">
    <source>
        <dbReference type="EMBL" id="MBP0465867.1"/>
    </source>
</evidence>
<evidence type="ECO:0000256" key="1">
    <source>
        <dbReference type="ARBA" id="ARBA00008857"/>
    </source>
</evidence>
<gene>
    <name evidence="6" type="ORF">J5Y09_18215</name>
</gene>
<dbReference type="PANTHER" id="PTHR30629">
    <property type="entry name" value="PROPHAGE INTEGRASE"/>
    <property type="match status" value="1"/>
</dbReference>
<dbReference type="Pfam" id="PF00589">
    <property type="entry name" value="Phage_integrase"/>
    <property type="match status" value="1"/>
</dbReference>
<dbReference type="InterPro" id="IPR053876">
    <property type="entry name" value="Phage_int_M"/>
</dbReference>
<dbReference type="PROSITE" id="PS51898">
    <property type="entry name" value="TYR_RECOMBINASE"/>
    <property type="match status" value="1"/>
</dbReference>
<keyword evidence="4" id="KW-0233">DNA recombination</keyword>
<dbReference type="InterPro" id="IPR002104">
    <property type="entry name" value="Integrase_catalytic"/>
</dbReference>
<comment type="caution">
    <text evidence="6">The sequence shown here is derived from an EMBL/GenBank/DDBJ whole genome shotgun (WGS) entry which is preliminary data.</text>
</comment>
<dbReference type="SUPFAM" id="SSF56349">
    <property type="entry name" value="DNA breaking-rejoining enzymes"/>
    <property type="match status" value="1"/>
</dbReference>
<dbReference type="Gene3D" id="3.30.160.390">
    <property type="entry name" value="Integrase, DNA-binding domain"/>
    <property type="match status" value="1"/>
</dbReference>
<dbReference type="Gene3D" id="1.10.150.130">
    <property type="match status" value="1"/>
</dbReference>
<dbReference type="InterPro" id="IPR050808">
    <property type="entry name" value="Phage_Integrase"/>
</dbReference>